<accession>A0AAQ3WP88</accession>
<dbReference type="AlphaFoldDB" id="A0AAQ3WP88"/>
<proteinExistence type="predicted"/>
<feature type="compositionally biased region" description="Acidic residues" evidence="5">
    <location>
        <begin position="61"/>
        <end position="70"/>
    </location>
</feature>
<dbReference type="Pfam" id="PF13923">
    <property type="entry name" value="zf-C3HC4_2"/>
    <property type="match status" value="1"/>
</dbReference>
<evidence type="ECO:0000256" key="5">
    <source>
        <dbReference type="SAM" id="MobiDB-lite"/>
    </source>
</evidence>
<feature type="compositionally biased region" description="Low complexity" evidence="5">
    <location>
        <begin position="19"/>
        <end position="31"/>
    </location>
</feature>
<organism evidence="7 8">
    <name type="scientific">Paspalum notatum var. saurae</name>
    <dbReference type="NCBI Taxonomy" id="547442"/>
    <lineage>
        <taxon>Eukaryota</taxon>
        <taxon>Viridiplantae</taxon>
        <taxon>Streptophyta</taxon>
        <taxon>Embryophyta</taxon>
        <taxon>Tracheophyta</taxon>
        <taxon>Spermatophyta</taxon>
        <taxon>Magnoliopsida</taxon>
        <taxon>Liliopsida</taxon>
        <taxon>Poales</taxon>
        <taxon>Poaceae</taxon>
        <taxon>PACMAD clade</taxon>
        <taxon>Panicoideae</taxon>
        <taxon>Andropogonodae</taxon>
        <taxon>Paspaleae</taxon>
        <taxon>Paspalinae</taxon>
        <taxon>Paspalum</taxon>
    </lineage>
</organism>
<evidence type="ECO:0000256" key="4">
    <source>
        <dbReference type="PROSITE-ProRule" id="PRU00175"/>
    </source>
</evidence>
<dbReference type="InterPro" id="IPR044592">
    <property type="entry name" value="RING1A/B"/>
</dbReference>
<dbReference type="InterPro" id="IPR001841">
    <property type="entry name" value="Znf_RING"/>
</dbReference>
<keyword evidence="1" id="KW-0479">Metal-binding</keyword>
<keyword evidence="8" id="KW-1185">Reference proteome</keyword>
<evidence type="ECO:0000313" key="7">
    <source>
        <dbReference type="EMBL" id="WVZ68530.1"/>
    </source>
</evidence>
<feature type="region of interest" description="Disordered" evidence="5">
    <location>
        <begin position="237"/>
        <end position="338"/>
    </location>
</feature>
<dbReference type="InterPro" id="IPR017907">
    <property type="entry name" value="Znf_RING_CS"/>
</dbReference>
<feature type="compositionally biased region" description="Basic and acidic residues" evidence="5">
    <location>
        <begin position="265"/>
        <end position="281"/>
    </location>
</feature>
<dbReference type="Proteomes" id="UP001341281">
    <property type="component" value="Chromosome 04"/>
</dbReference>
<evidence type="ECO:0000259" key="6">
    <source>
        <dbReference type="PROSITE" id="PS50089"/>
    </source>
</evidence>
<evidence type="ECO:0000313" key="8">
    <source>
        <dbReference type="Proteomes" id="UP001341281"/>
    </source>
</evidence>
<dbReference type="SUPFAM" id="SSF57850">
    <property type="entry name" value="RING/U-box"/>
    <property type="match status" value="1"/>
</dbReference>
<dbReference type="PANTHER" id="PTHR46537:SF2">
    <property type="entry name" value="OS01G0796700 PROTEIN"/>
    <property type="match status" value="1"/>
</dbReference>
<name>A0AAQ3WP88_PASNO</name>
<evidence type="ECO:0000256" key="1">
    <source>
        <dbReference type="ARBA" id="ARBA00022723"/>
    </source>
</evidence>
<evidence type="ECO:0000256" key="2">
    <source>
        <dbReference type="ARBA" id="ARBA00022771"/>
    </source>
</evidence>
<keyword evidence="3" id="KW-0862">Zinc</keyword>
<feature type="compositionally biased region" description="Gly residues" evidence="5">
    <location>
        <begin position="71"/>
        <end position="80"/>
    </location>
</feature>
<dbReference type="PANTHER" id="PTHR46537">
    <property type="entry name" value="OS11G0578200 PROTEIN"/>
    <property type="match status" value="1"/>
</dbReference>
<dbReference type="Gene3D" id="3.30.40.10">
    <property type="entry name" value="Zinc/RING finger domain, C3HC4 (zinc finger)"/>
    <property type="match status" value="1"/>
</dbReference>
<dbReference type="EMBL" id="CP144748">
    <property type="protein sequence ID" value="WVZ68530.1"/>
    <property type="molecule type" value="Genomic_DNA"/>
</dbReference>
<sequence length="548" mass="60315">MPAQKRALPSSPARDDPAGRVAVAARHAAASGGDGGASRGMDGEPPARQETAPHREPRDGDLDDDDDEEGGAGLGGGDGTGADYESPLSAGGMDEFMLVKLAEIRKEVQCPICLGIIRKTRTVMECLHRFCRDCIDKSMRLGNNECPACRTHCASRRSLRDDPNYDALIAVLYPDIDKYEEEELAFSEQEKTRNKTIQETIEETFRRQSEAIGKKRSTAKATAAAFARKYRRNIRTRGRGRTIVHDIAPIGSDEEDRDEENANEATKEPSSADDHSPDLRQKRGRKRHASSNEATKEPSSADDHSPDLRQKRGRKGHASQSSPAKIVGSSEHSFEENGELVGGKEILATSPLRGEMLAWGKNGTRSQNRYGSTGSIGRTGRSGRIAKLVDHLRTADEMDKEFHLYLVLLPIDGQTIPNLEKPYLSCRPTLSIQHLVQFIALQLSRNIEELEMYIRIDRQHESGYSKPSSTGEAKRCPFDALERLREDILLSELHPSFASSNGNLREEEVGALQDAGVDEQRPQMGHELPSGLTSFSARSHGLMDVGVA</sequence>
<feature type="compositionally biased region" description="Acidic residues" evidence="5">
    <location>
        <begin position="252"/>
        <end position="262"/>
    </location>
</feature>
<feature type="region of interest" description="Disordered" evidence="5">
    <location>
        <begin position="1"/>
        <end position="88"/>
    </location>
</feature>
<feature type="compositionally biased region" description="Basic and acidic residues" evidence="5">
    <location>
        <begin position="294"/>
        <end position="310"/>
    </location>
</feature>
<gene>
    <name evidence="7" type="ORF">U9M48_017461</name>
</gene>
<dbReference type="PROSITE" id="PS50089">
    <property type="entry name" value="ZF_RING_2"/>
    <property type="match status" value="1"/>
</dbReference>
<dbReference type="PROSITE" id="PS00518">
    <property type="entry name" value="ZF_RING_1"/>
    <property type="match status" value="1"/>
</dbReference>
<feature type="domain" description="RING-type" evidence="6">
    <location>
        <begin position="110"/>
        <end position="150"/>
    </location>
</feature>
<feature type="compositionally biased region" description="Basic and acidic residues" evidence="5">
    <location>
        <begin position="41"/>
        <end position="60"/>
    </location>
</feature>
<dbReference type="CDD" id="cd16531">
    <property type="entry name" value="RING-HC_RING1-like"/>
    <property type="match status" value="1"/>
</dbReference>
<dbReference type="SMART" id="SM00184">
    <property type="entry name" value="RING"/>
    <property type="match status" value="1"/>
</dbReference>
<reference evidence="7 8" key="1">
    <citation type="submission" date="2024-02" db="EMBL/GenBank/DDBJ databases">
        <title>High-quality chromosome-scale genome assembly of Pensacola bahiagrass (Paspalum notatum Flugge var. saurae).</title>
        <authorList>
            <person name="Vega J.M."/>
            <person name="Podio M."/>
            <person name="Orjuela J."/>
            <person name="Siena L.A."/>
            <person name="Pessino S.C."/>
            <person name="Combes M.C."/>
            <person name="Mariac C."/>
            <person name="Albertini E."/>
            <person name="Pupilli F."/>
            <person name="Ortiz J.P.A."/>
            <person name="Leblanc O."/>
        </authorList>
    </citation>
    <scope>NUCLEOTIDE SEQUENCE [LARGE SCALE GENOMIC DNA]</scope>
    <source>
        <strain evidence="7">R1</strain>
        <tissue evidence="7">Leaf</tissue>
    </source>
</reference>
<dbReference type="InterPro" id="IPR013083">
    <property type="entry name" value="Znf_RING/FYVE/PHD"/>
</dbReference>
<dbReference type="GO" id="GO:0008270">
    <property type="term" value="F:zinc ion binding"/>
    <property type="evidence" value="ECO:0007669"/>
    <property type="project" value="UniProtKB-KW"/>
</dbReference>
<protein>
    <recommendedName>
        <fullName evidence="6">RING-type domain-containing protein</fullName>
    </recommendedName>
</protein>
<keyword evidence="2 4" id="KW-0863">Zinc-finger</keyword>
<evidence type="ECO:0000256" key="3">
    <source>
        <dbReference type="ARBA" id="ARBA00022833"/>
    </source>
</evidence>